<dbReference type="Proteomes" id="UP000319804">
    <property type="component" value="Unassembled WGS sequence"/>
</dbReference>
<dbReference type="AlphaFoldDB" id="A0A4Y3UNU4"/>
<keyword evidence="3" id="KW-1185">Reference proteome</keyword>
<evidence type="ECO:0000259" key="1">
    <source>
        <dbReference type="Pfam" id="PF04480"/>
    </source>
</evidence>
<accession>A0A4Y3UNU4</accession>
<proteinExistence type="predicted"/>
<feature type="domain" description="DUF559" evidence="1">
    <location>
        <begin position="198"/>
        <end position="275"/>
    </location>
</feature>
<sequence length="286" mass="30713">MLAGMRSHAELVAWLHARGGIAHTTALRDAGFTTHGIRQAVRGGAAHWERRSWLALAGADPVLRQAAALGARVTCLTAAARAGLWTPAHDELHLSVPPTAARRDPTGVRLHWGVAPMPVARTTLIEPVINVLAHVAGCAAPADALCVWESALRKGAVQPGVLTGVRWRGSAQQLAALASVLSDSGLETRFVVLMRGLGVEVRQQVWIDGHPVDGLIGERLVVQLDGFAHHQGADRRRDLRADARLVLLGYTVLRFDLVQLLFHPDEVVATIATALAQQRHLTPALR</sequence>
<organism evidence="2 3">
    <name type="scientific">Microbacterium lacticum</name>
    <dbReference type="NCBI Taxonomy" id="33885"/>
    <lineage>
        <taxon>Bacteria</taxon>
        <taxon>Bacillati</taxon>
        <taxon>Actinomycetota</taxon>
        <taxon>Actinomycetes</taxon>
        <taxon>Micrococcales</taxon>
        <taxon>Microbacteriaceae</taxon>
        <taxon>Microbacterium</taxon>
    </lineage>
</organism>
<dbReference type="SUPFAM" id="SSF52980">
    <property type="entry name" value="Restriction endonuclease-like"/>
    <property type="match status" value="1"/>
</dbReference>
<reference evidence="2 3" key="1">
    <citation type="submission" date="2019-06" db="EMBL/GenBank/DDBJ databases">
        <title>Sequencing the genomes of 1000 actinobacteria strains.</title>
        <authorList>
            <person name="Klenk H.-P."/>
        </authorList>
    </citation>
    <scope>NUCLEOTIDE SEQUENCE [LARGE SCALE GENOMIC DNA]</scope>
    <source>
        <strain evidence="2 3">DSM 20427</strain>
    </source>
</reference>
<dbReference type="InterPro" id="IPR011335">
    <property type="entry name" value="Restrct_endonuc-II-like"/>
</dbReference>
<dbReference type="Gene3D" id="3.40.960.10">
    <property type="entry name" value="VSR Endonuclease"/>
    <property type="match status" value="1"/>
</dbReference>
<evidence type="ECO:0000313" key="3">
    <source>
        <dbReference type="Proteomes" id="UP000319804"/>
    </source>
</evidence>
<name>A0A4Y3UNU4_9MICO</name>
<protein>
    <submittedName>
        <fullName evidence="2">Uncharacterized protein DUF559</fullName>
    </submittedName>
</protein>
<gene>
    <name evidence="2" type="ORF">FHX68_2488</name>
</gene>
<evidence type="ECO:0000313" key="2">
    <source>
        <dbReference type="EMBL" id="TQM95145.1"/>
    </source>
</evidence>
<dbReference type="InterPro" id="IPR007569">
    <property type="entry name" value="DUF559"/>
</dbReference>
<dbReference type="EMBL" id="VFPS01000004">
    <property type="protein sequence ID" value="TQM95145.1"/>
    <property type="molecule type" value="Genomic_DNA"/>
</dbReference>
<dbReference type="Pfam" id="PF04480">
    <property type="entry name" value="DUF559"/>
    <property type="match status" value="1"/>
</dbReference>
<comment type="caution">
    <text evidence="2">The sequence shown here is derived from an EMBL/GenBank/DDBJ whole genome shotgun (WGS) entry which is preliminary data.</text>
</comment>